<proteinExistence type="predicted"/>
<evidence type="ECO:0000313" key="5">
    <source>
        <dbReference type="Proteomes" id="UP000186336"/>
    </source>
</evidence>
<evidence type="ECO:0000256" key="1">
    <source>
        <dbReference type="ARBA" id="ARBA00022679"/>
    </source>
</evidence>
<dbReference type="PROSITE" id="PS51186">
    <property type="entry name" value="GNAT"/>
    <property type="match status" value="1"/>
</dbReference>
<reference evidence="4 5" key="1">
    <citation type="submission" date="2017-01" db="EMBL/GenBank/DDBJ databases">
        <title>Complete genome of Tateyamaria omphalii DOK1-4 isolated from seawater in Dokdo.</title>
        <authorList>
            <person name="Kim J.H."/>
            <person name="Chi W.-J."/>
        </authorList>
    </citation>
    <scope>NUCLEOTIDE SEQUENCE [LARGE SCALE GENOMIC DNA]</scope>
    <source>
        <strain evidence="4 5">DOK1-4</strain>
    </source>
</reference>
<dbReference type="GO" id="GO:0008080">
    <property type="term" value="F:N-acetyltransferase activity"/>
    <property type="evidence" value="ECO:0007669"/>
    <property type="project" value="TreeGrafter"/>
</dbReference>
<dbReference type="SUPFAM" id="SSF55729">
    <property type="entry name" value="Acyl-CoA N-acyltransferases (Nat)"/>
    <property type="match status" value="1"/>
</dbReference>
<protein>
    <recommendedName>
        <fullName evidence="3">N-acetyltransferase domain-containing protein</fullName>
    </recommendedName>
</protein>
<keyword evidence="5" id="KW-1185">Reference proteome</keyword>
<name>A0A1P8MSJ8_9RHOB</name>
<organism evidence="4 5">
    <name type="scientific">Tateyamaria omphalii</name>
    <dbReference type="NCBI Taxonomy" id="299262"/>
    <lineage>
        <taxon>Bacteria</taxon>
        <taxon>Pseudomonadati</taxon>
        <taxon>Pseudomonadota</taxon>
        <taxon>Alphaproteobacteria</taxon>
        <taxon>Rhodobacterales</taxon>
        <taxon>Roseobacteraceae</taxon>
        <taxon>Tateyamaria</taxon>
    </lineage>
</organism>
<dbReference type="InterPro" id="IPR000182">
    <property type="entry name" value="GNAT_dom"/>
</dbReference>
<dbReference type="InterPro" id="IPR051016">
    <property type="entry name" value="Diverse_Substrate_AcTransf"/>
</dbReference>
<dbReference type="Proteomes" id="UP000186336">
    <property type="component" value="Chromosome"/>
</dbReference>
<keyword evidence="1" id="KW-0808">Transferase</keyword>
<gene>
    <name evidence="4" type="ORF">BWR18_04505</name>
</gene>
<accession>A0A1P8MSJ8</accession>
<dbReference type="PANTHER" id="PTHR10545:SF29">
    <property type="entry name" value="GH14572P-RELATED"/>
    <property type="match status" value="1"/>
</dbReference>
<feature type="domain" description="N-acetyltransferase" evidence="3">
    <location>
        <begin position="3"/>
        <end position="150"/>
    </location>
</feature>
<dbReference type="CDD" id="cd04301">
    <property type="entry name" value="NAT_SF"/>
    <property type="match status" value="1"/>
</dbReference>
<dbReference type="InterPro" id="IPR016181">
    <property type="entry name" value="Acyl_CoA_acyltransferase"/>
</dbReference>
<evidence type="ECO:0000313" key="4">
    <source>
        <dbReference type="EMBL" id="APX11031.1"/>
    </source>
</evidence>
<dbReference type="Pfam" id="PF00583">
    <property type="entry name" value="Acetyltransf_1"/>
    <property type="match status" value="1"/>
</dbReference>
<dbReference type="STRING" id="299262.BWR18_04505"/>
<dbReference type="AlphaFoldDB" id="A0A1P8MSJ8"/>
<keyword evidence="2" id="KW-0012">Acyltransferase</keyword>
<dbReference type="PANTHER" id="PTHR10545">
    <property type="entry name" value="DIAMINE N-ACETYLTRANSFERASE"/>
    <property type="match status" value="1"/>
</dbReference>
<dbReference type="Gene3D" id="3.40.630.30">
    <property type="match status" value="1"/>
</dbReference>
<dbReference type="EMBL" id="CP019312">
    <property type="protein sequence ID" value="APX11031.1"/>
    <property type="molecule type" value="Genomic_DNA"/>
</dbReference>
<dbReference type="RefSeq" id="WP_076626897.1">
    <property type="nucleotide sequence ID" value="NZ_CP019312.1"/>
</dbReference>
<sequence>MPIKIRKMTEADVPQVVTMIKGLAACHDDVPNIGADILARDALGERPWMTVLVADGGSQLVGYAALLPMAQLQFGVRGMDMHHLFVARDARGNGVGAALLQGCRDECRSQVCGFMTVGTHPDNHKAMRFYERSGFLRRSGSGPRFSLRLE</sequence>
<dbReference type="KEGG" id="tom:BWR18_04505"/>
<dbReference type="OrthoDB" id="7651332at2"/>
<evidence type="ECO:0000256" key="2">
    <source>
        <dbReference type="ARBA" id="ARBA00023315"/>
    </source>
</evidence>
<evidence type="ECO:0000259" key="3">
    <source>
        <dbReference type="PROSITE" id="PS51186"/>
    </source>
</evidence>